<sequence>MSPKTPNHLGSSVGARVRAIRQARKLTQSQLAGHDFSVSYISAIERGQIQPSIRALEILASRLNVSPAQLLAETGGGPLSQPAVAARDGRHALAGENEVHLRLLESEIWIHEGELDRAIAILHDLISAMLPRQDKARVYYLLALASFSVGRLSEAERSLEECRQLLADYEPSPLKARIFYLSGLVHFSMQNYYLAEFFYNESINISDKIMPKDYFLLIRCYLGLGQHYLERGDSERAITALKQAAALSEREAAVPAQRPEQAYAELSAGYARQGNHLLALLSAHKALAVQEQRRLSRLQGEITHLLYHIRLQSSDEASRRQALATLEDLQQRAREPLQAASIAFHLAHWHFHHEHQLAEARRYSEQALALARTFGENLIQAEALFLLGQLAYEERQYERGDQLCREALLLLERLHIDRDQLAEYYSTYAHLLEGRGDAREAFLYFRRAYEIAQHRTRP</sequence>
<protein>
    <recommendedName>
        <fullName evidence="3">HTH cro/C1-type domain-containing protein</fullName>
    </recommendedName>
</protein>
<keyword evidence="2" id="KW-0802">TPR repeat</keyword>
<evidence type="ECO:0000256" key="1">
    <source>
        <dbReference type="ARBA" id="ARBA00023125"/>
    </source>
</evidence>
<dbReference type="SUPFAM" id="SSF47413">
    <property type="entry name" value="lambda repressor-like DNA-binding domains"/>
    <property type="match status" value="1"/>
</dbReference>
<proteinExistence type="predicted"/>
<evidence type="ECO:0000259" key="3">
    <source>
        <dbReference type="PROSITE" id="PS50943"/>
    </source>
</evidence>
<dbReference type="InterPro" id="IPR011990">
    <property type="entry name" value="TPR-like_helical_dom_sf"/>
</dbReference>
<dbReference type="InterPro" id="IPR019734">
    <property type="entry name" value="TPR_rpt"/>
</dbReference>
<dbReference type="CDD" id="cd00093">
    <property type="entry name" value="HTH_XRE"/>
    <property type="match status" value="1"/>
</dbReference>
<feature type="domain" description="HTH cro/C1-type" evidence="3">
    <location>
        <begin position="17"/>
        <end position="70"/>
    </location>
</feature>
<feature type="repeat" description="TPR" evidence="2">
    <location>
        <begin position="218"/>
        <end position="251"/>
    </location>
</feature>
<dbReference type="Pfam" id="PF13181">
    <property type="entry name" value="TPR_8"/>
    <property type="match status" value="1"/>
</dbReference>
<dbReference type="GO" id="GO:0003677">
    <property type="term" value="F:DNA binding"/>
    <property type="evidence" value="ECO:0007669"/>
    <property type="project" value="UniProtKB-KW"/>
</dbReference>
<dbReference type="Pfam" id="PF13424">
    <property type="entry name" value="TPR_12"/>
    <property type="match status" value="1"/>
</dbReference>
<dbReference type="SUPFAM" id="SSF48452">
    <property type="entry name" value="TPR-like"/>
    <property type="match status" value="2"/>
</dbReference>
<evidence type="ECO:0000256" key="2">
    <source>
        <dbReference type="PROSITE-ProRule" id="PRU00339"/>
    </source>
</evidence>
<dbReference type="SMART" id="SM00028">
    <property type="entry name" value="TPR"/>
    <property type="match status" value="6"/>
</dbReference>
<dbReference type="InterPro" id="IPR010982">
    <property type="entry name" value="Lambda_DNA-bd_dom_sf"/>
</dbReference>
<organism evidence="4 5">
    <name type="scientific">Thermogemmatispora aurantia</name>
    <dbReference type="NCBI Taxonomy" id="2045279"/>
    <lineage>
        <taxon>Bacteria</taxon>
        <taxon>Bacillati</taxon>
        <taxon>Chloroflexota</taxon>
        <taxon>Ktedonobacteria</taxon>
        <taxon>Thermogemmatisporales</taxon>
        <taxon>Thermogemmatisporaceae</taxon>
        <taxon>Thermogemmatispora</taxon>
    </lineage>
</organism>
<evidence type="ECO:0000313" key="5">
    <source>
        <dbReference type="Proteomes" id="UP000334820"/>
    </source>
</evidence>
<dbReference type="Gene3D" id="1.25.40.10">
    <property type="entry name" value="Tetratricopeptide repeat domain"/>
    <property type="match status" value="2"/>
</dbReference>
<dbReference type="PANTHER" id="PTHR46797">
    <property type="entry name" value="HTH-TYPE TRANSCRIPTIONAL REGULATOR"/>
    <property type="match status" value="1"/>
</dbReference>
<dbReference type="Proteomes" id="UP000334820">
    <property type="component" value="Unassembled WGS sequence"/>
</dbReference>
<dbReference type="PANTHER" id="PTHR46797:SF1">
    <property type="entry name" value="METHYLPHOSPHONATE SYNTHASE"/>
    <property type="match status" value="1"/>
</dbReference>
<dbReference type="AlphaFoldDB" id="A0A5J4K721"/>
<accession>A0A5J4K721</accession>
<dbReference type="GO" id="GO:0003700">
    <property type="term" value="F:DNA-binding transcription factor activity"/>
    <property type="evidence" value="ECO:0007669"/>
    <property type="project" value="TreeGrafter"/>
</dbReference>
<keyword evidence="5" id="KW-1185">Reference proteome</keyword>
<dbReference type="GO" id="GO:0005829">
    <property type="term" value="C:cytosol"/>
    <property type="evidence" value="ECO:0007669"/>
    <property type="project" value="TreeGrafter"/>
</dbReference>
<dbReference type="InterPro" id="IPR001387">
    <property type="entry name" value="Cro/C1-type_HTH"/>
</dbReference>
<dbReference type="PROSITE" id="PS50943">
    <property type="entry name" value="HTH_CROC1"/>
    <property type="match status" value="1"/>
</dbReference>
<dbReference type="Gene3D" id="1.10.260.40">
    <property type="entry name" value="lambda repressor-like DNA-binding domains"/>
    <property type="match status" value="1"/>
</dbReference>
<keyword evidence="1" id="KW-0238">DNA-binding</keyword>
<name>A0A5J4K721_9CHLR</name>
<dbReference type="Pfam" id="PF13560">
    <property type="entry name" value="HTH_31"/>
    <property type="match status" value="1"/>
</dbReference>
<dbReference type="RefSeq" id="WP_151727342.1">
    <property type="nucleotide sequence ID" value="NZ_BKZV01000001.1"/>
</dbReference>
<gene>
    <name evidence="4" type="ORF">KTAU_11260</name>
</gene>
<dbReference type="SMART" id="SM00530">
    <property type="entry name" value="HTH_XRE"/>
    <property type="match status" value="1"/>
</dbReference>
<dbReference type="PROSITE" id="PS50005">
    <property type="entry name" value="TPR"/>
    <property type="match status" value="1"/>
</dbReference>
<dbReference type="InterPro" id="IPR050807">
    <property type="entry name" value="TransReg_Diox_bact_type"/>
</dbReference>
<reference evidence="4 5" key="1">
    <citation type="journal article" date="2019" name="Int. J. Syst. Evol. Microbiol.">
        <title>Thermogemmatispora aurantia sp. nov. and Thermogemmatispora argillosa sp. nov., within the class Ktedonobacteria, and emended description of the genus Thermogemmatispora.</title>
        <authorList>
            <person name="Zheng Y."/>
            <person name="Wang C.M."/>
            <person name="Sakai Y."/>
            <person name="Abe K."/>
            <person name="Yokota A."/>
            <person name="Yabe S."/>
        </authorList>
    </citation>
    <scope>NUCLEOTIDE SEQUENCE [LARGE SCALE GENOMIC DNA]</scope>
    <source>
        <strain evidence="4 5">A1-2</strain>
    </source>
</reference>
<comment type="caution">
    <text evidence="4">The sequence shown here is derived from an EMBL/GenBank/DDBJ whole genome shotgun (WGS) entry which is preliminary data.</text>
</comment>
<dbReference type="EMBL" id="BKZV01000001">
    <property type="protein sequence ID" value="GER82489.1"/>
    <property type="molecule type" value="Genomic_DNA"/>
</dbReference>
<evidence type="ECO:0000313" key="4">
    <source>
        <dbReference type="EMBL" id="GER82489.1"/>
    </source>
</evidence>